<gene>
    <name evidence="2" type="ORF">DKM44_11565</name>
</gene>
<dbReference type="PRINTS" id="PR00598">
    <property type="entry name" value="HTHMARR"/>
</dbReference>
<dbReference type="GO" id="GO:0006950">
    <property type="term" value="P:response to stress"/>
    <property type="evidence" value="ECO:0007669"/>
    <property type="project" value="TreeGrafter"/>
</dbReference>
<evidence type="ECO:0000313" key="3">
    <source>
        <dbReference type="Proteomes" id="UP000245368"/>
    </source>
</evidence>
<reference evidence="2 3" key="1">
    <citation type="submission" date="2018-05" db="EMBL/GenBank/DDBJ databases">
        <title>Complete Genome Sequence of Deinococcus sp. strain 17bor-2.</title>
        <authorList>
            <person name="Srinivasan S."/>
        </authorList>
    </citation>
    <scope>NUCLEOTIDE SEQUENCE [LARGE SCALE GENOMIC DNA]</scope>
    <source>
        <strain evidence="2 3">17bor-2</strain>
    </source>
</reference>
<dbReference type="SMART" id="SM00347">
    <property type="entry name" value="HTH_MARR"/>
    <property type="match status" value="1"/>
</dbReference>
<keyword evidence="3" id="KW-1185">Reference proteome</keyword>
<dbReference type="InterPro" id="IPR039422">
    <property type="entry name" value="MarR/SlyA-like"/>
</dbReference>
<dbReference type="AlphaFoldDB" id="A0A2Z3JU33"/>
<evidence type="ECO:0000313" key="2">
    <source>
        <dbReference type="EMBL" id="AWN24648.1"/>
    </source>
</evidence>
<protein>
    <submittedName>
        <fullName evidence="2">MarR family transcriptional regulator</fullName>
    </submittedName>
</protein>
<organism evidence="2 3">
    <name type="scientific">Deinococcus irradiatisoli</name>
    <dbReference type="NCBI Taxonomy" id="2202254"/>
    <lineage>
        <taxon>Bacteria</taxon>
        <taxon>Thermotogati</taxon>
        <taxon>Deinococcota</taxon>
        <taxon>Deinococci</taxon>
        <taxon>Deinococcales</taxon>
        <taxon>Deinococcaceae</taxon>
        <taxon>Deinococcus</taxon>
    </lineage>
</organism>
<dbReference type="PROSITE" id="PS50995">
    <property type="entry name" value="HTH_MARR_2"/>
    <property type="match status" value="1"/>
</dbReference>
<dbReference type="KEGG" id="dez:DKM44_11565"/>
<name>A0A2Z3JU33_9DEIO</name>
<sequence>MHSQSDLAHRAFLAVQRLAQHQLTQTANLLKAQGLSPAQYNVLRILRGASEALTCGEIAGRLIAHDPDVTRLLDRLEQQGWVSRSRERPDRRVVTSRLTASGRELLVALDQPLGELHRAQFAHLDAGQLGQLLTLLGPGASDDDSRT</sequence>
<accession>A0A2Z3JU33</accession>
<dbReference type="Pfam" id="PF01047">
    <property type="entry name" value="MarR"/>
    <property type="match status" value="1"/>
</dbReference>
<dbReference type="Proteomes" id="UP000245368">
    <property type="component" value="Chromosome"/>
</dbReference>
<dbReference type="InterPro" id="IPR000835">
    <property type="entry name" value="HTH_MarR-typ"/>
</dbReference>
<dbReference type="InterPro" id="IPR036390">
    <property type="entry name" value="WH_DNA-bd_sf"/>
</dbReference>
<dbReference type="GO" id="GO:0003700">
    <property type="term" value="F:DNA-binding transcription factor activity"/>
    <property type="evidence" value="ECO:0007669"/>
    <property type="project" value="InterPro"/>
</dbReference>
<dbReference type="PANTHER" id="PTHR33164">
    <property type="entry name" value="TRANSCRIPTIONAL REGULATOR, MARR FAMILY"/>
    <property type="match status" value="1"/>
</dbReference>
<evidence type="ECO:0000259" key="1">
    <source>
        <dbReference type="PROSITE" id="PS50995"/>
    </source>
</evidence>
<dbReference type="Gene3D" id="1.10.10.10">
    <property type="entry name" value="Winged helix-like DNA-binding domain superfamily/Winged helix DNA-binding domain"/>
    <property type="match status" value="1"/>
</dbReference>
<dbReference type="SUPFAM" id="SSF46785">
    <property type="entry name" value="Winged helix' DNA-binding domain"/>
    <property type="match status" value="1"/>
</dbReference>
<dbReference type="EMBL" id="CP029494">
    <property type="protein sequence ID" value="AWN24648.1"/>
    <property type="molecule type" value="Genomic_DNA"/>
</dbReference>
<feature type="domain" description="HTH marR-type" evidence="1">
    <location>
        <begin position="4"/>
        <end position="141"/>
    </location>
</feature>
<dbReference type="InterPro" id="IPR036388">
    <property type="entry name" value="WH-like_DNA-bd_sf"/>
</dbReference>
<proteinExistence type="predicted"/>
<dbReference type="OrthoDB" id="67994at2"/>
<dbReference type="PANTHER" id="PTHR33164:SF101">
    <property type="entry name" value="TRANSCRIPTIONAL REPRESSOR MPRA"/>
    <property type="match status" value="1"/>
</dbReference>